<evidence type="ECO:0000256" key="4">
    <source>
        <dbReference type="ARBA" id="ARBA00022692"/>
    </source>
</evidence>
<dbReference type="PANTHER" id="PTHR42709">
    <property type="entry name" value="ALKALINE PHOSPHATASE LIKE PROTEIN"/>
    <property type="match status" value="1"/>
</dbReference>
<comment type="subcellular location">
    <subcellularLocation>
        <location evidence="1">Cell membrane</location>
        <topology evidence="1">Multi-pass membrane protein</topology>
    </subcellularLocation>
</comment>
<evidence type="ECO:0000256" key="2">
    <source>
        <dbReference type="ARBA" id="ARBA00010792"/>
    </source>
</evidence>
<accession>A0A2G6KFL3</accession>
<dbReference type="Pfam" id="PF09335">
    <property type="entry name" value="VTT_dom"/>
    <property type="match status" value="1"/>
</dbReference>
<keyword evidence="3" id="KW-1003">Cell membrane</keyword>
<dbReference type="InterPro" id="IPR051311">
    <property type="entry name" value="DedA_domain"/>
</dbReference>
<gene>
    <name evidence="9" type="ORF">CSA55_00940</name>
</gene>
<name>A0A2G6KFL3_9ACTN</name>
<evidence type="ECO:0000256" key="1">
    <source>
        <dbReference type="ARBA" id="ARBA00004651"/>
    </source>
</evidence>
<dbReference type="PANTHER" id="PTHR42709:SF6">
    <property type="entry name" value="UNDECAPRENYL PHOSPHATE TRANSPORTER A"/>
    <property type="match status" value="1"/>
</dbReference>
<feature type="transmembrane region" description="Helical" evidence="7">
    <location>
        <begin position="23"/>
        <end position="42"/>
    </location>
</feature>
<organism evidence="9 10">
    <name type="scientific">Ilumatobacter coccineus</name>
    <dbReference type="NCBI Taxonomy" id="467094"/>
    <lineage>
        <taxon>Bacteria</taxon>
        <taxon>Bacillati</taxon>
        <taxon>Actinomycetota</taxon>
        <taxon>Acidimicrobiia</taxon>
        <taxon>Acidimicrobiales</taxon>
        <taxon>Ilumatobacteraceae</taxon>
        <taxon>Ilumatobacter</taxon>
    </lineage>
</organism>
<protein>
    <recommendedName>
        <fullName evidence="8">VTT domain-containing protein</fullName>
    </recommendedName>
</protein>
<proteinExistence type="inferred from homology"/>
<dbReference type="Proteomes" id="UP000230914">
    <property type="component" value="Unassembled WGS sequence"/>
</dbReference>
<keyword evidence="6 7" id="KW-0472">Membrane</keyword>
<feature type="transmembrane region" description="Helical" evidence="7">
    <location>
        <begin position="62"/>
        <end position="87"/>
    </location>
</feature>
<evidence type="ECO:0000256" key="3">
    <source>
        <dbReference type="ARBA" id="ARBA00022475"/>
    </source>
</evidence>
<comment type="similarity">
    <text evidence="2">Belongs to the DedA family.</text>
</comment>
<sequence>MSFMCASVITDATDWLNSFSSQWWFLLIVFVIALLDSVFPVVPGETMVIIGGVAAGQGHYPLLVVIAAGASGAFVGDNMAYTIGYFLSAKLERRAERKPAFKRRLQWAERQIRQRGGPLLITARFIPGGRTLLTISSGVTHQPRRWFVTWIAIATVIWATYSALLGYIGGKAFADDHTKAFLTAFGIALTATVVIEIVRHLYQRRHPETVVPD</sequence>
<keyword evidence="4 7" id="KW-0812">Transmembrane</keyword>
<evidence type="ECO:0000313" key="10">
    <source>
        <dbReference type="Proteomes" id="UP000230914"/>
    </source>
</evidence>
<dbReference type="AlphaFoldDB" id="A0A2G6KFL3"/>
<feature type="transmembrane region" description="Helical" evidence="7">
    <location>
        <begin position="180"/>
        <end position="198"/>
    </location>
</feature>
<feature type="domain" description="VTT" evidence="8">
    <location>
        <begin position="42"/>
        <end position="167"/>
    </location>
</feature>
<reference evidence="9 10" key="1">
    <citation type="submission" date="2017-10" db="EMBL/GenBank/DDBJ databases">
        <title>Novel microbial diversity and functional potential in the marine mammal oral microbiome.</title>
        <authorList>
            <person name="Dudek N.K."/>
            <person name="Sun C.L."/>
            <person name="Burstein D."/>
            <person name="Kantor R.S."/>
            <person name="Aliaga Goltsman D.S."/>
            <person name="Bik E.M."/>
            <person name="Thomas B.C."/>
            <person name="Banfield J.F."/>
            <person name="Relman D.A."/>
        </authorList>
    </citation>
    <scope>NUCLEOTIDE SEQUENCE [LARGE SCALE GENOMIC DNA]</scope>
    <source>
        <strain evidence="9">DOLJORAL78_61_10</strain>
    </source>
</reference>
<dbReference type="InterPro" id="IPR032816">
    <property type="entry name" value="VTT_dom"/>
</dbReference>
<evidence type="ECO:0000256" key="7">
    <source>
        <dbReference type="SAM" id="Phobius"/>
    </source>
</evidence>
<evidence type="ECO:0000256" key="5">
    <source>
        <dbReference type="ARBA" id="ARBA00022989"/>
    </source>
</evidence>
<dbReference type="GO" id="GO:0005886">
    <property type="term" value="C:plasma membrane"/>
    <property type="evidence" value="ECO:0007669"/>
    <property type="project" value="UniProtKB-SubCell"/>
</dbReference>
<comment type="caution">
    <text evidence="9">The sequence shown here is derived from an EMBL/GenBank/DDBJ whole genome shotgun (WGS) entry which is preliminary data.</text>
</comment>
<evidence type="ECO:0000256" key="6">
    <source>
        <dbReference type="ARBA" id="ARBA00023136"/>
    </source>
</evidence>
<evidence type="ECO:0000259" key="8">
    <source>
        <dbReference type="Pfam" id="PF09335"/>
    </source>
</evidence>
<evidence type="ECO:0000313" key="9">
    <source>
        <dbReference type="EMBL" id="PIE34464.1"/>
    </source>
</evidence>
<feature type="transmembrane region" description="Helical" evidence="7">
    <location>
        <begin position="146"/>
        <end position="168"/>
    </location>
</feature>
<keyword evidence="5 7" id="KW-1133">Transmembrane helix</keyword>
<dbReference type="EMBL" id="PDSL01000019">
    <property type="protein sequence ID" value="PIE34464.1"/>
    <property type="molecule type" value="Genomic_DNA"/>
</dbReference>